<dbReference type="Pfam" id="PF13439">
    <property type="entry name" value="Glyco_transf_4"/>
    <property type="match status" value="1"/>
</dbReference>
<organism evidence="3 4">
    <name type="scientific">Euzebyella saccharophila</name>
    <dbReference type="NCBI Taxonomy" id="679664"/>
    <lineage>
        <taxon>Bacteria</taxon>
        <taxon>Pseudomonadati</taxon>
        <taxon>Bacteroidota</taxon>
        <taxon>Flavobacteriia</taxon>
        <taxon>Flavobacteriales</taxon>
        <taxon>Flavobacteriaceae</taxon>
        <taxon>Euzebyella</taxon>
    </lineage>
</organism>
<dbReference type="Proteomes" id="UP001595814">
    <property type="component" value="Unassembled WGS sequence"/>
</dbReference>
<reference evidence="4" key="1">
    <citation type="journal article" date="2019" name="Int. J. Syst. Evol. Microbiol.">
        <title>The Global Catalogue of Microorganisms (GCM) 10K type strain sequencing project: providing services to taxonomists for standard genome sequencing and annotation.</title>
        <authorList>
            <consortium name="The Broad Institute Genomics Platform"/>
            <consortium name="The Broad Institute Genome Sequencing Center for Infectious Disease"/>
            <person name="Wu L."/>
            <person name="Ma J."/>
        </authorList>
    </citation>
    <scope>NUCLEOTIDE SEQUENCE [LARGE SCALE GENOMIC DNA]</scope>
    <source>
        <strain evidence="4">CECT 7477</strain>
    </source>
</reference>
<gene>
    <name evidence="3" type="ORF">ACFOUT_18620</name>
</gene>
<name>A0ABV8JTS0_9FLAO</name>
<keyword evidence="4" id="KW-1185">Reference proteome</keyword>
<dbReference type="PANTHER" id="PTHR12526:SF630">
    <property type="entry name" value="GLYCOSYLTRANSFERASE"/>
    <property type="match status" value="1"/>
</dbReference>
<evidence type="ECO:0000259" key="2">
    <source>
        <dbReference type="Pfam" id="PF13439"/>
    </source>
</evidence>
<feature type="domain" description="Glycosyl transferase family 1" evidence="1">
    <location>
        <begin position="175"/>
        <end position="336"/>
    </location>
</feature>
<dbReference type="RefSeq" id="WP_192462939.1">
    <property type="nucleotide sequence ID" value="NZ_JACYFJ010000005.1"/>
</dbReference>
<dbReference type="EC" id="2.4.-.-" evidence="3"/>
<dbReference type="SUPFAM" id="SSF53756">
    <property type="entry name" value="UDP-Glycosyltransferase/glycogen phosphorylase"/>
    <property type="match status" value="1"/>
</dbReference>
<dbReference type="InterPro" id="IPR001296">
    <property type="entry name" value="Glyco_trans_1"/>
</dbReference>
<feature type="domain" description="Glycosyltransferase subfamily 4-like N-terminal" evidence="2">
    <location>
        <begin position="13"/>
        <end position="161"/>
    </location>
</feature>
<dbReference type="InterPro" id="IPR028098">
    <property type="entry name" value="Glyco_trans_4-like_N"/>
</dbReference>
<comment type="caution">
    <text evidence="3">The sequence shown here is derived from an EMBL/GenBank/DDBJ whole genome shotgun (WGS) entry which is preliminary data.</text>
</comment>
<dbReference type="CDD" id="cd03820">
    <property type="entry name" value="GT4_AmsD-like"/>
    <property type="match status" value="1"/>
</dbReference>
<dbReference type="GO" id="GO:0016757">
    <property type="term" value="F:glycosyltransferase activity"/>
    <property type="evidence" value="ECO:0007669"/>
    <property type="project" value="UniProtKB-KW"/>
</dbReference>
<keyword evidence="3" id="KW-0328">Glycosyltransferase</keyword>
<evidence type="ECO:0000313" key="4">
    <source>
        <dbReference type="Proteomes" id="UP001595814"/>
    </source>
</evidence>
<evidence type="ECO:0000259" key="1">
    <source>
        <dbReference type="Pfam" id="PF00534"/>
    </source>
</evidence>
<dbReference type="EMBL" id="JBHSAW010000025">
    <property type="protein sequence ID" value="MFC4097905.1"/>
    <property type="molecule type" value="Genomic_DNA"/>
</dbReference>
<protein>
    <submittedName>
        <fullName evidence="3">Glycosyltransferase family 4 protein</fullName>
        <ecNumber evidence="3">2.4.-.-</ecNumber>
    </submittedName>
</protein>
<keyword evidence="3" id="KW-0808">Transferase</keyword>
<proteinExistence type="predicted"/>
<sequence>MKIDFLINKMSGGGAERVVSLLANHLSKKGLEIRIITFTGSDNYELEPEIKRIKLHNHPLFHSVVVNGFFSLLSFYRKKENRPDIMSSHITLLSFCTIPIAKIFNIKIIISEHINHSYSNNLIKRILREKIYRFADLITVLTSYDVPYFRKNHKNVQLLPNPCTFVRVEEYEITSRPKNKTKVILAIGDLNRYHHKGFDNLIEIAEKVLPDLKDWKLKIVGGGDEGLEKLSQIVHDKGLEEQIIFTGFRSDIRELLKQSEIFILPSRFEGLPMTLLEAMSQGVCCIAYDCISGPSDIISHKENGWLVENQNISEMANSLEHLMLNTSLRKKLAIEAPNALNKFDINLIGDQWLAHFENLLNSK</sequence>
<evidence type="ECO:0000313" key="3">
    <source>
        <dbReference type="EMBL" id="MFC4097905.1"/>
    </source>
</evidence>
<dbReference type="Pfam" id="PF00534">
    <property type="entry name" value="Glycos_transf_1"/>
    <property type="match status" value="1"/>
</dbReference>
<dbReference type="PANTHER" id="PTHR12526">
    <property type="entry name" value="GLYCOSYLTRANSFERASE"/>
    <property type="match status" value="1"/>
</dbReference>
<accession>A0ABV8JTS0</accession>
<dbReference type="Gene3D" id="3.40.50.2000">
    <property type="entry name" value="Glycogen Phosphorylase B"/>
    <property type="match status" value="2"/>
</dbReference>